<dbReference type="InterPro" id="IPR011055">
    <property type="entry name" value="Dup_hybrid_motif"/>
</dbReference>
<dbReference type="Gene3D" id="1.10.530.10">
    <property type="match status" value="1"/>
</dbReference>
<dbReference type="InterPro" id="IPR050570">
    <property type="entry name" value="Cell_wall_metabolism_enzyme"/>
</dbReference>
<dbReference type="InterPro" id="IPR016047">
    <property type="entry name" value="M23ase_b-sheet_dom"/>
</dbReference>
<sequence>MEWFRRAASRAAKRVVRAGARRLLLLLLPYLAPLVPFLLVFFLVSVLIAATYAAMTPQGAMTGVDPSPEDQKIQQRYIELCNKYNVKDTWLVSGESSPGNPWYPGRGEYQLGEMVDRYGNDIKLKLEWGTVHSTALFWAYTFGKSEIPDQIREKVAKDLHPYYYYKKSTVTVCGKDGCESYTVYLLVEAYTIQGHYQYHYEWVTETHGEGENAVTVTYERLKDTQQILANRWQRLEDYLKDFYQLKPGDDMALNRTMVWEAGLGFNAHKEWLEWLLNNYSIGSFTSSAMIPPELMPLFKEAEEKYGIPWWFLAAVAFKESSFNSQAENLETHCYGLMQVSPENWEHYAPILGFDPVMDKDNPRAQIMVGAYLLKNYLGNVNWEGDWKEQTLPGLTMYGGFIKMPFGKPYNSPEEWCRAEYASKIWQLADNFHNVSGAWPVPGYNRISSSFGWRIHPVYGTKKFHDGIDIPAPSGTPVFSASAGVVITAGPYGAYGNAVIVKDSQHLYLYGHLSSISVQVNQTVQPGQQVGAVGNTGVSTGPHLHFGVMDLAGNHWIDPLLVVQPQ</sequence>
<name>A0A6N7IU09_9FIRM</name>
<dbReference type="GO" id="GO:0004222">
    <property type="term" value="F:metalloendopeptidase activity"/>
    <property type="evidence" value="ECO:0007669"/>
    <property type="project" value="TreeGrafter"/>
</dbReference>
<dbReference type="Gene3D" id="2.70.70.10">
    <property type="entry name" value="Glucose Permease (Domain IIA)"/>
    <property type="match status" value="1"/>
</dbReference>
<dbReference type="InterPro" id="IPR008258">
    <property type="entry name" value="Transglycosylase_SLT_dom_1"/>
</dbReference>
<dbReference type="AlphaFoldDB" id="A0A6N7IU09"/>
<evidence type="ECO:0000259" key="2">
    <source>
        <dbReference type="Pfam" id="PF01464"/>
    </source>
</evidence>
<dbReference type="PANTHER" id="PTHR21666">
    <property type="entry name" value="PEPTIDASE-RELATED"/>
    <property type="match status" value="1"/>
</dbReference>
<dbReference type="OrthoDB" id="9814460at2"/>
<gene>
    <name evidence="4" type="ORF">GFC01_15310</name>
</gene>
<evidence type="ECO:0000313" key="5">
    <source>
        <dbReference type="Proteomes" id="UP000441717"/>
    </source>
</evidence>
<dbReference type="Proteomes" id="UP000441717">
    <property type="component" value="Unassembled WGS sequence"/>
</dbReference>
<accession>A0A6N7IU09</accession>
<feature type="domain" description="M23ase beta-sheet core" evidence="3">
    <location>
        <begin position="462"/>
        <end position="549"/>
    </location>
</feature>
<dbReference type="EMBL" id="WHYR01000057">
    <property type="protein sequence ID" value="MQL53606.1"/>
    <property type="molecule type" value="Genomic_DNA"/>
</dbReference>
<dbReference type="InterPro" id="IPR023346">
    <property type="entry name" value="Lysozyme-like_dom_sf"/>
</dbReference>
<protein>
    <submittedName>
        <fullName evidence="4">Peptidoglycan DD-metalloendopeptidase family protein</fullName>
    </submittedName>
</protein>
<comment type="caution">
    <text evidence="4">The sequence shown here is derived from an EMBL/GenBank/DDBJ whole genome shotgun (WGS) entry which is preliminary data.</text>
</comment>
<evidence type="ECO:0000256" key="1">
    <source>
        <dbReference type="ARBA" id="ARBA00022729"/>
    </source>
</evidence>
<dbReference type="CDD" id="cd12797">
    <property type="entry name" value="M23_peptidase"/>
    <property type="match status" value="1"/>
</dbReference>
<evidence type="ECO:0000259" key="3">
    <source>
        <dbReference type="Pfam" id="PF01551"/>
    </source>
</evidence>
<keyword evidence="1" id="KW-0732">Signal</keyword>
<dbReference type="SUPFAM" id="SSF51261">
    <property type="entry name" value="Duplicated hybrid motif"/>
    <property type="match status" value="1"/>
</dbReference>
<dbReference type="PANTHER" id="PTHR21666:SF289">
    <property type="entry name" value="L-ALA--D-GLU ENDOPEPTIDASE"/>
    <property type="match status" value="1"/>
</dbReference>
<reference evidence="4 5" key="1">
    <citation type="submission" date="2019-10" db="EMBL/GenBank/DDBJ databases">
        <title>Comparative genomics of sulfur disproportionating microorganisms.</title>
        <authorList>
            <person name="Ward L.M."/>
            <person name="Bertran E."/>
            <person name="Johnston D."/>
        </authorList>
    </citation>
    <scope>NUCLEOTIDE SEQUENCE [LARGE SCALE GENOMIC DNA]</scope>
    <source>
        <strain evidence="4 5">DSM 14055</strain>
    </source>
</reference>
<dbReference type="RefSeq" id="WP_152948069.1">
    <property type="nucleotide sequence ID" value="NZ_WHYR01000057.1"/>
</dbReference>
<keyword evidence="5" id="KW-1185">Reference proteome</keyword>
<dbReference type="Pfam" id="PF01464">
    <property type="entry name" value="SLT"/>
    <property type="match status" value="1"/>
</dbReference>
<dbReference type="Pfam" id="PF01551">
    <property type="entry name" value="Peptidase_M23"/>
    <property type="match status" value="1"/>
</dbReference>
<evidence type="ECO:0000313" key="4">
    <source>
        <dbReference type="EMBL" id="MQL53606.1"/>
    </source>
</evidence>
<organism evidence="4 5">
    <name type="scientific">Desulfofundulus thermobenzoicus</name>
    <dbReference type="NCBI Taxonomy" id="29376"/>
    <lineage>
        <taxon>Bacteria</taxon>
        <taxon>Bacillati</taxon>
        <taxon>Bacillota</taxon>
        <taxon>Clostridia</taxon>
        <taxon>Eubacteriales</taxon>
        <taxon>Peptococcaceae</taxon>
        <taxon>Desulfofundulus</taxon>
    </lineage>
</organism>
<dbReference type="SUPFAM" id="SSF53955">
    <property type="entry name" value="Lysozyme-like"/>
    <property type="match status" value="1"/>
</dbReference>
<feature type="domain" description="Transglycosylase SLT" evidence="2">
    <location>
        <begin position="297"/>
        <end position="381"/>
    </location>
</feature>
<proteinExistence type="predicted"/>